<sequence length="229" mass="25424">MEINAKQPDAGHYVTNVQRAGDSITWEDRGNNYTLFLRAGFGKSVEFEGELFDQFVAKCQDDQTWQSLLMGMEVRVTPDVTAVMVSRGVVNIKSYRIPVAHAVYAAYACDLQQNVMDVYLPNEYYVYRCEVPAIVNVSVGQQTVTETKGFLFSKHTETRVVGYTVRVQPIPGYDGTGLGYTFDGCPYIYPITRDLLGKPFTVALYTAPNGTQPPLKVVPMGSGYEINAA</sequence>
<evidence type="ECO:0000313" key="2">
    <source>
        <dbReference type="Proteomes" id="UP000288607"/>
    </source>
</evidence>
<keyword evidence="2" id="KW-1185">Reference proteome</keyword>
<dbReference type="EMBL" id="QXGJ01000008">
    <property type="protein sequence ID" value="RSX50369.1"/>
    <property type="molecule type" value="Genomic_DNA"/>
</dbReference>
<comment type="caution">
    <text evidence="1">The sequence shown here is derived from an EMBL/GenBank/DDBJ whole genome shotgun (WGS) entry which is preliminary data.</text>
</comment>
<proteinExistence type="predicted"/>
<dbReference type="Proteomes" id="UP000288607">
    <property type="component" value="Unassembled WGS sequence"/>
</dbReference>
<gene>
    <name evidence="1" type="ORF">D2E23_1692</name>
</gene>
<reference evidence="1 2" key="1">
    <citation type="submission" date="2018-09" db="EMBL/GenBank/DDBJ databases">
        <title>Characterization of the phylogenetic diversity of five novel species belonging to the genus Bifidobacterium.</title>
        <authorList>
            <person name="Lugli G.A."/>
            <person name="Duranti S."/>
            <person name="Milani C."/>
        </authorList>
    </citation>
    <scope>NUCLEOTIDE SEQUENCE [LARGE SCALE GENOMIC DNA]</scope>
    <source>
        <strain evidence="1 2">2028B</strain>
    </source>
</reference>
<evidence type="ECO:0000313" key="1">
    <source>
        <dbReference type="EMBL" id="RSX50369.1"/>
    </source>
</evidence>
<name>A0A430FC03_9BIFI</name>
<organism evidence="1 2">
    <name type="scientific">Bifidobacterium callimiconis</name>
    <dbReference type="NCBI Taxonomy" id="2306973"/>
    <lineage>
        <taxon>Bacteria</taxon>
        <taxon>Bacillati</taxon>
        <taxon>Actinomycetota</taxon>
        <taxon>Actinomycetes</taxon>
        <taxon>Bifidobacteriales</taxon>
        <taxon>Bifidobacteriaceae</taxon>
        <taxon>Bifidobacterium</taxon>
    </lineage>
</organism>
<dbReference type="RefSeq" id="WP_126030496.1">
    <property type="nucleotide sequence ID" value="NZ_JAFEJY010000006.1"/>
</dbReference>
<protein>
    <submittedName>
        <fullName evidence="1">Uncharacterized protein</fullName>
    </submittedName>
</protein>
<accession>A0A430FC03</accession>
<dbReference type="AlphaFoldDB" id="A0A430FC03"/>